<evidence type="ECO:0000313" key="5">
    <source>
        <dbReference type="Proteomes" id="UP000199021"/>
    </source>
</evidence>
<feature type="domain" description="HYR" evidence="3">
    <location>
        <begin position="1894"/>
        <end position="1983"/>
    </location>
</feature>
<dbReference type="InterPro" id="IPR013783">
    <property type="entry name" value="Ig-like_fold"/>
</dbReference>
<proteinExistence type="predicted"/>
<feature type="domain" description="HYR" evidence="3">
    <location>
        <begin position="2759"/>
        <end position="2848"/>
    </location>
</feature>
<reference evidence="5" key="1">
    <citation type="submission" date="2016-10" db="EMBL/GenBank/DDBJ databases">
        <authorList>
            <person name="Varghese N."/>
            <person name="Submissions S."/>
        </authorList>
    </citation>
    <scope>NUCLEOTIDE SEQUENCE [LARGE SCALE GENOMIC DNA]</scope>
    <source>
        <strain evidence="5">DSM 24740</strain>
    </source>
</reference>
<dbReference type="STRING" id="478744.SAMN05444359_102207"/>
<feature type="domain" description="HYR" evidence="3">
    <location>
        <begin position="1036"/>
        <end position="1119"/>
    </location>
</feature>
<dbReference type="Proteomes" id="UP000199021">
    <property type="component" value="Unassembled WGS sequence"/>
</dbReference>
<feature type="domain" description="HYR" evidence="3">
    <location>
        <begin position="2674"/>
        <end position="2758"/>
    </location>
</feature>
<evidence type="ECO:0000259" key="3">
    <source>
        <dbReference type="PROSITE" id="PS50825"/>
    </source>
</evidence>
<feature type="domain" description="HYR" evidence="3">
    <location>
        <begin position="1720"/>
        <end position="1807"/>
    </location>
</feature>
<feature type="domain" description="HYR" evidence="3">
    <location>
        <begin position="3550"/>
        <end position="3637"/>
    </location>
</feature>
<feature type="domain" description="HYR" evidence="3">
    <location>
        <begin position="3104"/>
        <end position="3203"/>
    </location>
</feature>
<dbReference type="Gene3D" id="2.60.40.10">
    <property type="entry name" value="Immunoglobulins"/>
    <property type="match status" value="1"/>
</dbReference>
<dbReference type="Pfam" id="PF13517">
    <property type="entry name" value="FG-GAP_3"/>
    <property type="match status" value="1"/>
</dbReference>
<evidence type="ECO:0000313" key="4">
    <source>
        <dbReference type="EMBL" id="SEP79506.1"/>
    </source>
</evidence>
<protein>
    <submittedName>
        <fullName evidence="4">HYR domain-containing protein</fullName>
    </submittedName>
</protein>
<evidence type="ECO:0000256" key="1">
    <source>
        <dbReference type="ARBA" id="ARBA00022729"/>
    </source>
</evidence>
<feature type="domain" description="HYR" evidence="3">
    <location>
        <begin position="3638"/>
        <end position="3722"/>
    </location>
</feature>
<dbReference type="SUPFAM" id="SSF69318">
    <property type="entry name" value="Integrin alpha N-terminal domain"/>
    <property type="match status" value="2"/>
</dbReference>
<dbReference type="PANTHER" id="PTHR24273:SF32">
    <property type="entry name" value="HYALIN"/>
    <property type="match status" value="1"/>
</dbReference>
<dbReference type="OrthoDB" id="9805017at2"/>
<keyword evidence="1" id="KW-0732">Signal</keyword>
<organism evidence="4 5">
    <name type="scientific">Neolewinella agarilytica</name>
    <dbReference type="NCBI Taxonomy" id="478744"/>
    <lineage>
        <taxon>Bacteria</taxon>
        <taxon>Pseudomonadati</taxon>
        <taxon>Bacteroidota</taxon>
        <taxon>Saprospiria</taxon>
        <taxon>Saprospirales</taxon>
        <taxon>Lewinellaceae</taxon>
        <taxon>Neolewinella</taxon>
    </lineage>
</organism>
<feature type="domain" description="HYR" evidence="3">
    <location>
        <begin position="1549"/>
        <end position="1634"/>
    </location>
</feature>
<feature type="domain" description="HYR" evidence="3">
    <location>
        <begin position="1198"/>
        <end position="1286"/>
    </location>
</feature>
<feature type="domain" description="HYR" evidence="3">
    <location>
        <begin position="2417"/>
        <end position="2504"/>
    </location>
</feature>
<feature type="domain" description="HYR" evidence="3">
    <location>
        <begin position="1461"/>
        <end position="1548"/>
    </location>
</feature>
<dbReference type="InterPro" id="IPR013517">
    <property type="entry name" value="FG-GAP"/>
</dbReference>
<feature type="domain" description="HYR" evidence="3">
    <location>
        <begin position="947"/>
        <end position="1035"/>
    </location>
</feature>
<feature type="domain" description="HYR" evidence="3">
    <location>
        <begin position="2245"/>
        <end position="2332"/>
    </location>
</feature>
<dbReference type="InterPro" id="IPR003410">
    <property type="entry name" value="HYR_dom"/>
</dbReference>
<keyword evidence="5" id="KW-1185">Reference proteome</keyword>
<feature type="domain" description="HYR" evidence="3">
    <location>
        <begin position="2933"/>
        <end position="3020"/>
    </location>
</feature>
<keyword evidence="2" id="KW-0677">Repeat</keyword>
<sequence>MVSNSLSAQAEICGNGIDDDADGLIDCFDPDCSGVAGCEDFFFGQPVPDCGFTPPELEEIELNLLYQTDQTMYPIDQRSGVVIGDMNGDGIPDLVSRDNNPSRLHIFSGDDGSILQSIVTPRTHPFGQVAIADVDEDGLGDAFQIEYTGVLARYEFGNPNPVWTTATNIGDDNLVSTPQIADINQDGVPEIYVGDRIFNAITGERYVDGDASVNVGGYGTGGNSDRYPIYFDLYQPGDPRPDGMGTFGPEAAGMEYIAGNQVWTVDFDPAGGMDNGTYQLAAEYSGPTNLRDGFTSIADINGDGRMDIAVMDAGDVYAWDPYTNELIGPSYQVPSTVAGGRINIGDFDGDGDVELGFAGRNIYIVRNYIDNDGDADPNNGTWVTLWQHTGLDDGSQRTGSTLFDFDGNGTVEVVYSEEENLFIYDGATGMELFRIQSRAGTRTEYPIVADVNGDGTAEIIVTAQTGNGPGASGTDWISVYESANQPWVPARQVWNQHGYNVTNINDDLTVPQFQQNNLNPALGQRYNNFLVQTSVGGGPEAVITYPAPDAIIMVEIGGDGLPVIDFSGCPDEILATLVIENAGSAPLPASTPISYYIDDPRVTMATLIQTTSLPVQVEAGDQTTVQVTIPISAVPAGAFIYLSVNDPGFAAADLPFEDSDFPLTGTPECDYSNNVNFLGNARCGEICNDGIDNDGDGFIDEPNLTQFEDTGCPGDVLQAITADVPNGVWSVVGGSAIGTTVDQNGVVTLGNNFTGAPVTETIRYDDGICVGDVMVTTVDDVPPAVQCPGDAIVSVDADCEITLADYTANAQSSDDCTATNDIVITQSPVAGSTLNIGANTVTITATDQSGNASSCTFTVTGEDRIAPTLTCPADTDVTVDQNCQYQIPDLTGDATVTDNCSMGAGITLAQTPVQGEVRSNDGTNVLVTITATDEAGNVSNCTYTLTLDDETPPTINCPGTQTRDVSSSDCSVVVPDFTGQAGVQDNCSQGNQITVTQSPAAGSMITSATTTQITLTATDQDGNSSNCTFDLITVDRTQPMITCPAPITVDADAINCAGTVTDVTGLASATDNCGAAGITITQSPAAGTTFTAATQNVVVTATDAAGNSSQCSATFIKEDVTPPVLNCVGPQTLVVDANNCLAILPNYMNGVASDACGGVSVVQTPGPGTNVSNDLTVTITATDNAGLQTSCTIDVTVVDQTPPVISCPAPQTIAVDGTCEVPLPDYTGQASVSDNCDPRKGPVTVTQSPAAGTMYDINDSPVTVTLTATDASGNVANCSFQVEFMDNQPPMISCPVSPQVDILDGDCDASLPDFRPQAMVSSTCSMSGFTLVQVPAPGTVISGEQTVSVTITADDGQGNTVSCSFDYQTVDDTDPMIVCPDDQTESLDGDCEFLVPDYTGMATITDNCSSIAPAPAPNLTITQDPVAGSTVTGDGTVTPITITATDAAGNTFSCTFNLTTEDTTPPVPTCPANQNEVLLADCSFTIGDYTSLVTATDNCTMAGGFAVTQAPLAGSVTLTGPGSATVTMTVADEAGNEADCTFEVIVTDATPPTISCPPNPVLEVDDACMAVVPDLTTSATTTDNCSAIGLVTVTQDIAAGTILSNDGTTQIVVLTATDAAGLTASCTVTISLDDVTPPTVTCPAAQAVNLDATGCQVALPDFSGQLILDDNCTAAGALAIQQMPAAGTIVSGANTVETIVFDIDDGNGNSASCSFDVTLIDVTNPMITCPAPGPLTLDTDCSATLPDYTGMASATDDCAMSGQITYVQSPAAGTILSFDGASVMVTITADDGNGNKASCTFPVTAEDTTPPMIVCPADRDENVSAGCDFTLPDYTGEAAAMDNCSDGPAITITQSPAVGTVIPEAQLDLPQTITLTATDAAGNSQSCTFEITPVDETDPSIVCPASQTILLNAANCDATLGDYTSLSTPLDNCSDPMAITVTQNIAPGTVFNGLVPPSITVTLTAEDESGNTADCSFTVFIEDEIDPTVDCSAANQTIALDENCNGEMPDLIPTLITDDNCSANVLTIIQEPAAGSQFGGDGTMVPVTFTVTDASGNEVTCMATVTFEDQTPPNPVVCPVDQELNVDDSCPVPLPDYTDGATVLDNCRAQEDIIITQSPAPGTMLMTAGTVVTVTLTADDGNGNTADCTFDVTLVDENALDITCPGGQIVIASSDNCDGVFEDYTALVTAVNECMVPAAGVTYIQSPVAGTVLALPDLDVPQTVSITALDLNNNPSSCTFEVTLVDTLPPVMVCPMDIDTVVRAACDFTFPDYRDLADIMDNCADRTELTITQSPPPGSGLIGPDFTQTVTITATDPSGNRSQCTFDLTVSDDLPPLLTCPEPDTLLANGDCEVTIGDYRGRALATDNCTAQDDIILTQDPAPGTVIMGHLTTEIITITATDGSGNMTTCTFPVTAKDEEVPEVNCPGDQTVRPDADCNALLPDYRKDVVATDNCTSPGAITLTQRPAPGTVLNGQGDALDVTMIADDGNGNIDSCTFRVTLEDNVPPSISCPADKTIDLDDNCAYDLEDLTTQVDVLDNCTAEADIIVTQNIGIGQTFTGDGTEIVVTLTADDRNGNTAQCVSRITLVDTTDPTIECPADQEIFVDAGCNALVPDYRNATVEDNCTVPAAIVVTQSPAPGTSFSGHNTSQEITLTADDGNGNTVSCSFMLTLLDNTPPTISCPPTQEIFVDGSCTEVLPDYIPLATAADNCSPAPAIAQNNPAGTSLTGLGTEMVTLTADDGNGNTSSCTFMVEVKDNTPPELSCPPLSVIPADPGCVVTIADYRDSIMVTDNCGPMSAQMGALTLVQSPLAGAMIDGLNATQSVTITATDPSGNMTSCVITVELADTTRPTIICPNDTTLAVDAACAALIPDYTSLAETADNCNDPAGITVTQVPVPGTMVSDEASLITVTLTATDESGNSLSCDFSVQLIDSIPPMITCPADDLISVDGACEIMLPDYRPNAAPTDNCSDPTAITLTQIPAPGTPLSGDGTTQEVTIIATDESGNIDSCKLRVVLEDSTEPMITCPADQELTADDDCEVVIPDYTSVATASSACDQSMITITQVPAIGTTISGHNATETITLTATDASGNMTNCSFMVTLLDREPPTITVCQNDTTGILTASCEYTLPDYWAIGPATAEDNCRPTGTSATTATGDQIVYTQTPPPGTVLMDAFTVTTITLTADDGNGNTVSCDFELSLVDTISPTIVCPMDTVANPDAGCDFALEDYRSRAQVADNCTDNGDLVVTQSPPAGTVISGQAFSQDITLTVEDASGNTTSCTFNLMLQDTISPSIDCPANQTEELTADCEFTVPDYTDEAVTNDNCTDPTMITVTQSPLAGTVITDQNEGDSFTVTLTADDGNGNTMSCDFTVILDDVIAPVLSCPMDSTIYVDAGCMALLPDLVAVTTATDNCADATGGSGIVITQSPLALTEYSSDDTEVAVVLMADDGNGNTSQCVVTVTLQDTISPMITCPDNEVLIADASCEVELPDYRPQAIASDNCTGSGSITVTQDIAPGTTFSEDGTTQVVTLTADDGNGNTSSCTLEISVDDTTAPTIECPPTQTQFTDGSCTDELLDYTAQATVMDNCTDPSMITVTQDPAPGFTLDGVGSTTVTLTADDGNGNTTSCSFVVLLEDNDAPGITCPDAQDIDFGVDCGFTLPDYRDLALLTDNCVVTPLIITQSPSIDTVLTDLGTSQEVTLTVTDNSGNSASCSFTVTTVSDSPPPATNTVMLAVVNRPTGSGTVNLDDAFDNAATSNLSGIDLDGMLNPGFAPFLVTYYTSMADADAETGAIPAAAFDPAIRGEVVIARIEDPETGCFTLSQILIKPRDPGISGAVDSVVCNRPGTVLKIDGLPSPGGQGTVIDRHQWRLIDAGTTRITDASLMNTDQQVIMIPTQGLSSGTFTLEYQFFEDYGDGPEVPSVPRTIEVQLNNVGGGNFFWDGN</sequence>
<dbReference type="InParanoid" id="A0A1H9ARY1"/>
<evidence type="ECO:0000256" key="2">
    <source>
        <dbReference type="ARBA" id="ARBA00022737"/>
    </source>
</evidence>
<feature type="domain" description="HYR" evidence="3">
    <location>
        <begin position="2589"/>
        <end position="2673"/>
    </location>
</feature>
<dbReference type="PANTHER" id="PTHR24273">
    <property type="entry name" value="FI04643P-RELATED"/>
    <property type="match status" value="1"/>
</dbReference>
<feature type="domain" description="HYR" evidence="3">
    <location>
        <begin position="778"/>
        <end position="863"/>
    </location>
</feature>
<gene>
    <name evidence="4" type="ORF">SAMN05444359_102207</name>
</gene>
<dbReference type="InterPro" id="IPR028994">
    <property type="entry name" value="Integrin_alpha_N"/>
</dbReference>
<feature type="domain" description="HYR" evidence="3">
    <location>
        <begin position="3288"/>
        <end position="3377"/>
    </location>
</feature>
<dbReference type="EMBL" id="FOFB01000002">
    <property type="protein sequence ID" value="SEP79506.1"/>
    <property type="molecule type" value="Genomic_DNA"/>
</dbReference>
<name>A0A1H9ARY1_9BACT</name>
<feature type="domain" description="HYR" evidence="3">
    <location>
        <begin position="2068"/>
        <end position="2156"/>
    </location>
</feature>
<dbReference type="Pfam" id="PF02494">
    <property type="entry name" value="HYR"/>
    <property type="match status" value="11"/>
</dbReference>
<accession>A0A1H9ARY1</accession>
<dbReference type="PROSITE" id="PS50825">
    <property type="entry name" value="HYR"/>
    <property type="match status" value="19"/>
</dbReference>
<dbReference type="RefSeq" id="WP_090165385.1">
    <property type="nucleotide sequence ID" value="NZ_FOFB01000002.1"/>
</dbReference>